<evidence type="ECO:0000256" key="4">
    <source>
        <dbReference type="ARBA" id="ARBA00023163"/>
    </source>
</evidence>
<dbReference type="InterPro" id="IPR039425">
    <property type="entry name" value="RNA_pol_sigma-70-like"/>
</dbReference>
<dbReference type="InterPro" id="IPR013325">
    <property type="entry name" value="RNA_pol_sigma_r2"/>
</dbReference>
<dbReference type="Proteomes" id="UP000255326">
    <property type="component" value="Unassembled WGS sequence"/>
</dbReference>
<keyword evidence="2" id="KW-0805">Transcription regulation</keyword>
<name>A0A370GQ28_9BACI</name>
<dbReference type="GO" id="GO:0003677">
    <property type="term" value="F:DNA binding"/>
    <property type="evidence" value="ECO:0007669"/>
    <property type="project" value="InterPro"/>
</dbReference>
<comment type="caution">
    <text evidence="7">The sequence shown here is derived from an EMBL/GenBank/DDBJ whole genome shotgun (WGS) entry which is preliminary data.</text>
</comment>
<accession>A0A370GQ28</accession>
<dbReference type="PANTHER" id="PTHR43133">
    <property type="entry name" value="RNA POLYMERASE ECF-TYPE SIGMA FACTO"/>
    <property type="match status" value="1"/>
</dbReference>
<dbReference type="Gene3D" id="1.10.10.10">
    <property type="entry name" value="Winged helix-like DNA-binding domain superfamily/Winged helix DNA-binding domain"/>
    <property type="match status" value="1"/>
</dbReference>
<reference evidence="7 8" key="1">
    <citation type="submission" date="2018-07" db="EMBL/GenBank/DDBJ databases">
        <title>Genomic Encyclopedia of Type Strains, Phase IV (KMG-IV): sequencing the most valuable type-strain genomes for metagenomic binning, comparative biology and taxonomic classification.</title>
        <authorList>
            <person name="Goeker M."/>
        </authorList>
    </citation>
    <scope>NUCLEOTIDE SEQUENCE [LARGE SCALE GENOMIC DNA]</scope>
    <source>
        <strain evidence="7 8">DSM 25281</strain>
    </source>
</reference>
<evidence type="ECO:0000313" key="8">
    <source>
        <dbReference type="Proteomes" id="UP000255326"/>
    </source>
</evidence>
<sequence>MKKNDCRQSNSSGEGELNKEALIHEWMELYTKNVYLLAYSIVKDKDLAEDISQEVFLKCYRYMDRFRNDSSIKTWIYRITVNTSKDYIRKKGFSLLQFPLTLLDTFKKSASSEVEVLKMDEKERLLQLVLSLPQKYREVIILHYFQDLKIIEAADALQLNENTVKTRLARGRALLRDKIELQEGDVLNGS</sequence>
<keyword evidence="4" id="KW-0804">Transcription</keyword>
<gene>
    <name evidence="7" type="ORF">DFR59_10244</name>
</gene>
<evidence type="ECO:0000256" key="3">
    <source>
        <dbReference type="ARBA" id="ARBA00023082"/>
    </source>
</evidence>
<dbReference type="InterPro" id="IPR007627">
    <property type="entry name" value="RNA_pol_sigma70_r2"/>
</dbReference>
<dbReference type="CDD" id="cd06171">
    <property type="entry name" value="Sigma70_r4"/>
    <property type="match status" value="1"/>
</dbReference>
<dbReference type="AlphaFoldDB" id="A0A370GQ28"/>
<dbReference type="OrthoDB" id="9794508at2"/>
<feature type="domain" description="RNA polymerase sigma factor 70 region 4 type 2" evidence="6">
    <location>
        <begin position="123"/>
        <end position="175"/>
    </location>
</feature>
<keyword evidence="3" id="KW-0731">Sigma factor</keyword>
<dbReference type="InterPro" id="IPR013324">
    <property type="entry name" value="RNA_pol_sigma_r3/r4-like"/>
</dbReference>
<dbReference type="Pfam" id="PF04542">
    <property type="entry name" value="Sigma70_r2"/>
    <property type="match status" value="1"/>
</dbReference>
<proteinExistence type="inferred from homology"/>
<evidence type="ECO:0000256" key="2">
    <source>
        <dbReference type="ARBA" id="ARBA00023015"/>
    </source>
</evidence>
<dbReference type="EMBL" id="QQAY01000002">
    <property type="protein sequence ID" value="RDI45420.1"/>
    <property type="molecule type" value="Genomic_DNA"/>
</dbReference>
<dbReference type="RefSeq" id="WP_114744288.1">
    <property type="nucleotide sequence ID" value="NZ_QQAY01000002.1"/>
</dbReference>
<comment type="similarity">
    <text evidence="1">Belongs to the sigma-70 factor family. ECF subfamily.</text>
</comment>
<dbReference type="NCBIfam" id="TIGR02937">
    <property type="entry name" value="sigma70-ECF"/>
    <property type="match status" value="1"/>
</dbReference>
<evidence type="ECO:0000313" key="7">
    <source>
        <dbReference type="EMBL" id="RDI45420.1"/>
    </source>
</evidence>
<dbReference type="PANTHER" id="PTHR43133:SF60">
    <property type="entry name" value="RNA POLYMERASE SIGMA FACTOR SIGV"/>
    <property type="match status" value="1"/>
</dbReference>
<dbReference type="InterPro" id="IPR014284">
    <property type="entry name" value="RNA_pol_sigma-70_dom"/>
</dbReference>
<evidence type="ECO:0000259" key="6">
    <source>
        <dbReference type="Pfam" id="PF08281"/>
    </source>
</evidence>
<evidence type="ECO:0000256" key="1">
    <source>
        <dbReference type="ARBA" id="ARBA00010641"/>
    </source>
</evidence>
<dbReference type="Gene3D" id="1.10.1740.10">
    <property type="match status" value="1"/>
</dbReference>
<dbReference type="SUPFAM" id="SSF88946">
    <property type="entry name" value="Sigma2 domain of RNA polymerase sigma factors"/>
    <property type="match status" value="1"/>
</dbReference>
<dbReference type="GO" id="GO:0006352">
    <property type="term" value="P:DNA-templated transcription initiation"/>
    <property type="evidence" value="ECO:0007669"/>
    <property type="project" value="InterPro"/>
</dbReference>
<dbReference type="InterPro" id="IPR036388">
    <property type="entry name" value="WH-like_DNA-bd_sf"/>
</dbReference>
<keyword evidence="8" id="KW-1185">Reference proteome</keyword>
<feature type="domain" description="RNA polymerase sigma-70 region 2" evidence="5">
    <location>
        <begin position="29"/>
        <end position="92"/>
    </location>
</feature>
<evidence type="ECO:0000259" key="5">
    <source>
        <dbReference type="Pfam" id="PF04542"/>
    </source>
</evidence>
<dbReference type="GO" id="GO:0016987">
    <property type="term" value="F:sigma factor activity"/>
    <property type="evidence" value="ECO:0007669"/>
    <property type="project" value="UniProtKB-KW"/>
</dbReference>
<protein>
    <submittedName>
        <fullName evidence="7">RNA polymerase sigma-70 factor (ECF subfamily)</fullName>
    </submittedName>
</protein>
<dbReference type="SUPFAM" id="SSF88659">
    <property type="entry name" value="Sigma3 and sigma4 domains of RNA polymerase sigma factors"/>
    <property type="match status" value="1"/>
</dbReference>
<dbReference type="Pfam" id="PF08281">
    <property type="entry name" value="Sigma70_r4_2"/>
    <property type="match status" value="1"/>
</dbReference>
<dbReference type="InterPro" id="IPR013249">
    <property type="entry name" value="RNA_pol_sigma70_r4_t2"/>
</dbReference>
<organism evidence="7 8">
    <name type="scientific">Falsibacillus pallidus</name>
    <dbReference type="NCBI Taxonomy" id="493781"/>
    <lineage>
        <taxon>Bacteria</taxon>
        <taxon>Bacillati</taxon>
        <taxon>Bacillota</taxon>
        <taxon>Bacilli</taxon>
        <taxon>Bacillales</taxon>
        <taxon>Bacillaceae</taxon>
        <taxon>Falsibacillus</taxon>
    </lineage>
</organism>